<evidence type="ECO:0000256" key="17">
    <source>
        <dbReference type="ARBA" id="ARBA00023316"/>
    </source>
</evidence>
<comment type="pathway">
    <text evidence="4 20">Cell wall biogenesis; peptidoglycan biosynthesis.</text>
</comment>
<dbReference type="NCBIfam" id="NF010478">
    <property type="entry name" value="PRK13903.1"/>
    <property type="match status" value="1"/>
</dbReference>
<comment type="caution">
    <text evidence="22">The sequence shown here is derived from an EMBL/GenBank/DDBJ whole genome shotgun (WGS) entry which is preliminary data.</text>
</comment>
<feature type="domain" description="FAD-binding PCMH-type" evidence="21">
    <location>
        <begin position="16"/>
        <end position="184"/>
    </location>
</feature>
<dbReference type="InterPro" id="IPR016169">
    <property type="entry name" value="FAD-bd_PCMH_sub2"/>
</dbReference>
<dbReference type="NCBIfam" id="TIGR00179">
    <property type="entry name" value="murB"/>
    <property type="match status" value="1"/>
</dbReference>
<evidence type="ECO:0000256" key="2">
    <source>
        <dbReference type="ARBA" id="ARBA00003921"/>
    </source>
</evidence>
<evidence type="ECO:0000256" key="13">
    <source>
        <dbReference type="ARBA" id="ARBA00022960"/>
    </source>
</evidence>
<evidence type="ECO:0000256" key="3">
    <source>
        <dbReference type="ARBA" id="ARBA00004496"/>
    </source>
</evidence>
<evidence type="ECO:0000256" key="20">
    <source>
        <dbReference type="HAMAP-Rule" id="MF_00037"/>
    </source>
</evidence>
<dbReference type="RefSeq" id="WP_354693962.1">
    <property type="nucleotide sequence ID" value="NZ_JAZHOG010000002.1"/>
</dbReference>
<dbReference type="PANTHER" id="PTHR21071">
    <property type="entry name" value="UDP-N-ACETYLENOLPYRUVOYLGLUCOSAMINE REDUCTASE"/>
    <property type="match status" value="1"/>
</dbReference>
<dbReference type="AlphaFoldDB" id="A0AAW9R5B8"/>
<evidence type="ECO:0000256" key="8">
    <source>
        <dbReference type="ARBA" id="ARBA00022490"/>
    </source>
</evidence>
<dbReference type="GO" id="GO:0005829">
    <property type="term" value="C:cytosol"/>
    <property type="evidence" value="ECO:0007669"/>
    <property type="project" value="TreeGrafter"/>
</dbReference>
<comment type="subcellular location">
    <subcellularLocation>
        <location evidence="3 20">Cytoplasm</location>
    </subcellularLocation>
</comment>
<evidence type="ECO:0000256" key="10">
    <source>
        <dbReference type="ARBA" id="ARBA00022630"/>
    </source>
</evidence>
<gene>
    <name evidence="20 22" type="primary">murB</name>
    <name evidence="22" type="ORF">V3330_03275</name>
</gene>
<dbReference type="Pfam" id="PF01565">
    <property type="entry name" value="FAD_binding_4"/>
    <property type="match status" value="1"/>
</dbReference>
<dbReference type="Gene3D" id="3.30.465.10">
    <property type="match status" value="1"/>
</dbReference>
<dbReference type="Proteomes" id="UP001359886">
    <property type="component" value="Unassembled WGS sequence"/>
</dbReference>
<dbReference type="PANTHER" id="PTHR21071:SF4">
    <property type="entry name" value="UDP-N-ACETYLENOLPYRUVOYLGLUCOSAMINE REDUCTASE"/>
    <property type="match status" value="1"/>
</dbReference>
<dbReference type="EC" id="1.3.1.98" evidence="6 20"/>
<dbReference type="GO" id="GO:0008360">
    <property type="term" value="P:regulation of cell shape"/>
    <property type="evidence" value="ECO:0007669"/>
    <property type="project" value="UniProtKB-KW"/>
</dbReference>
<dbReference type="GO" id="GO:0071949">
    <property type="term" value="F:FAD binding"/>
    <property type="evidence" value="ECO:0007669"/>
    <property type="project" value="InterPro"/>
</dbReference>
<organism evidence="22 23">
    <name type="scientific">Elongatibacter sediminis</name>
    <dbReference type="NCBI Taxonomy" id="3119006"/>
    <lineage>
        <taxon>Bacteria</taxon>
        <taxon>Pseudomonadati</taxon>
        <taxon>Pseudomonadota</taxon>
        <taxon>Gammaproteobacteria</taxon>
        <taxon>Chromatiales</taxon>
        <taxon>Wenzhouxiangellaceae</taxon>
        <taxon>Elongatibacter</taxon>
    </lineage>
</organism>
<dbReference type="SUPFAM" id="SSF56176">
    <property type="entry name" value="FAD-binding/transporter-associated domain-like"/>
    <property type="match status" value="1"/>
</dbReference>
<evidence type="ECO:0000256" key="18">
    <source>
        <dbReference type="ARBA" id="ARBA00031026"/>
    </source>
</evidence>
<keyword evidence="12 20" id="KW-0521">NADP</keyword>
<evidence type="ECO:0000256" key="9">
    <source>
        <dbReference type="ARBA" id="ARBA00022618"/>
    </source>
</evidence>
<dbReference type="Gene3D" id="3.90.78.10">
    <property type="entry name" value="UDP-N-acetylenolpyruvoylglucosamine reductase, C-terminal domain"/>
    <property type="match status" value="1"/>
</dbReference>
<keyword evidence="23" id="KW-1185">Reference proteome</keyword>
<dbReference type="SUPFAM" id="SSF56194">
    <property type="entry name" value="Uridine diphospho-N-Acetylenolpyruvylglucosamine reductase, MurB, C-terminal domain"/>
    <property type="match status" value="1"/>
</dbReference>
<dbReference type="HAMAP" id="MF_00037">
    <property type="entry name" value="MurB"/>
    <property type="match status" value="1"/>
</dbReference>
<evidence type="ECO:0000256" key="11">
    <source>
        <dbReference type="ARBA" id="ARBA00022827"/>
    </source>
</evidence>
<dbReference type="GO" id="GO:0071555">
    <property type="term" value="P:cell wall organization"/>
    <property type="evidence" value="ECO:0007669"/>
    <property type="project" value="UniProtKB-KW"/>
</dbReference>
<dbReference type="InterPro" id="IPR036318">
    <property type="entry name" value="FAD-bd_PCMH-like_sf"/>
</dbReference>
<keyword evidence="10 20" id="KW-0285">Flavoprotein</keyword>
<keyword evidence="8 20" id="KW-0963">Cytoplasm</keyword>
<evidence type="ECO:0000256" key="16">
    <source>
        <dbReference type="ARBA" id="ARBA00023306"/>
    </source>
</evidence>
<dbReference type="GO" id="GO:0008762">
    <property type="term" value="F:UDP-N-acetylmuramate dehydrogenase activity"/>
    <property type="evidence" value="ECO:0007669"/>
    <property type="project" value="UniProtKB-UniRule"/>
</dbReference>
<feature type="active site" description="Proton donor" evidence="20">
    <location>
        <position position="235"/>
    </location>
</feature>
<evidence type="ECO:0000313" key="23">
    <source>
        <dbReference type="Proteomes" id="UP001359886"/>
    </source>
</evidence>
<comment type="function">
    <text evidence="2 20">Cell wall formation.</text>
</comment>
<feature type="active site" evidence="20">
    <location>
        <position position="161"/>
    </location>
</feature>
<keyword evidence="16 20" id="KW-0131">Cell cycle</keyword>
<evidence type="ECO:0000256" key="7">
    <source>
        <dbReference type="ARBA" id="ARBA00015188"/>
    </source>
</evidence>
<dbReference type="InterPro" id="IPR011601">
    <property type="entry name" value="MurB_C"/>
</dbReference>
<comment type="similarity">
    <text evidence="5 20">Belongs to the MurB family.</text>
</comment>
<evidence type="ECO:0000313" key="22">
    <source>
        <dbReference type="EMBL" id="MEJ8566639.1"/>
    </source>
</evidence>
<evidence type="ECO:0000256" key="1">
    <source>
        <dbReference type="ARBA" id="ARBA00001974"/>
    </source>
</evidence>
<keyword evidence="11 20" id="KW-0274">FAD</keyword>
<name>A0AAW9R5B8_9GAMM</name>
<evidence type="ECO:0000256" key="14">
    <source>
        <dbReference type="ARBA" id="ARBA00022984"/>
    </source>
</evidence>
<sequence>MNVTEQACLRKLNTFGVPARAALLIEVESEEEVLALPALRPDRDLVLGGGSNVLFVSDVPGTVVLNRIRGIDVIERTDEHVFVEVGAGENWHDLVMHATDQGWHGLENLALIPGLAGAAPIQNIGAYGVELASVLDSVTAWDREQAQWAVLATHECRLGYRDSRFKAKPERFLITSIRLRLQRRFEPQIGYAGLGEALRAAGAGDHPTASQVRDAVIGLRRRKLPDPALEGNAGSFFKNPVVPPDTAEGLRRDHADLPGWPQPDGRIKLPAAWLIEHCGLKGETTGGAAVSDRHALVLVNRHQATGRDVWALARRVIARVEERYGIHLEPEPRIFGHRTGADEPSGQDAA</sequence>
<keyword evidence="14 20" id="KW-0573">Peptidoglycan synthesis</keyword>
<dbReference type="InterPro" id="IPR036635">
    <property type="entry name" value="MurB_C_sf"/>
</dbReference>
<keyword evidence="15 20" id="KW-0560">Oxidoreductase</keyword>
<dbReference type="PROSITE" id="PS51387">
    <property type="entry name" value="FAD_PCMH"/>
    <property type="match status" value="1"/>
</dbReference>
<evidence type="ECO:0000256" key="15">
    <source>
        <dbReference type="ARBA" id="ARBA00023002"/>
    </source>
</evidence>
<dbReference type="InterPro" id="IPR016166">
    <property type="entry name" value="FAD-bd_PCMH"/>
</dbReference>
<dbReference type="Gene3D" id="3.30.43.10">
    <property type="entry name" value="Uridine Diphospho-n-acetylenolpyruvylglucosamine Reductase, domain 2"/>
    <property type="match status" value="1"/>
</dbReference>
<evidence type="ECO:0000256" key="12">
    <source>
        <dbReference type="ARBA" id="ARBA00022857"/>
    </source>
</evidence>
<evidence type="ECO:0000256" key="5">
    <source>
        <dbReference type="ARBA" id="ARBA00010485"/>
    </source>
</evidence>
<dbReference type="NCBIfam" id="NF000755">
    <property type="entry name" value="PRK00046.1"/>
    <property type="match status" value="1"/>
</dbReference>
<reference evidence="22 23" key="1">
    <citation type="submission" date="2024-02" db="EMBL/GenBank/DDBJ databases">
        <title>A novel Wenzhouxiangellaceae bacterium, isolated from coastal sediments.</title>
        <authorList>
            <person name="Du Z.-J."/>
            <person name="Ye Y.-Q."/>
            <person name="Zhang X.-Y."/>
        </authorList>
    </citation>
    <scope>NUCLEOTIDE SEQUENCE [LARGE SCALE GENOMIC DNA]</scope>
    <source>
        <strain evidence="22 23">CH-27</strain>
    </source>
</reference>
<dbReference type="InterPro" id="IPR006094">
    <property type="entry name" value="Oxid_FAD_bind_N"/>
</dbReference>
<dbReference type="InterPro" id="IPR016167">
    <property type="entry name" value="FAD-bd_PCMH_sub1"/>
</dbReference>
<accession>A0AAW9R5B8</accession>
<proteinExistence type="inferred from homology"/>
<evidence type="ECO:0000259" key="21">
    <source>
        <dbReference type="PROSITE" id="PS51387"/>
    </source>
</evidence>
<evidence type="ECO:0000256" key="19">
    <source>
        <dbReference type="ARBA" id="ARBA00048914"/>
    </source>
</evidence>
<evidence type="ECO:0000256" key="6">
    <source>
        <dbReference type="ARBA" id="ARBA00012518"/>
    </source>
</evidence>
<dbReference type="GO" id="GO:0009252">
    <property type="term" value="P:peptidoglycan biosynthetic process"/>
    <property type="evidence" value="ECO:0007669"/>
    <property type="project" value="UniProtKB-UniRule"/>
</dbReference>
<dbReference type="GO" id="GO:0051301">
    <property type="term" value="P:cell division"/>
    <property type="evidence" value="ECO:0007669"/>
    <property type="project" value="UniProtKB-KW"/>
</dbReference>
<protein>
    <recommendedName>
        <fullName evidence="7 20">UDP-N-acetylenolpyruvoylglucosamine reductase</fullName>
        <ecNumber evidence="6 20">1.3.1.98</ecNumber>
    </recommendedName>
    <alternativeName>
        <fullName evidence="18 20">UDP-N-acetylmuramate dehydrogenase</fullName>
    </alternativeName>
</protein>
<keyword evidence="17 20" id="KW-0961">Cell wall biogenesis/degradation</keyword>
<comment type="catalytic activity">
    <reaction evidence="19 20">
        <text>UDP-N-acetyl-alpha-D-muramate + NADP(+) = UDP-N-acetyl-3-O-(1-carboxyvinyl)-alpha-D-glucosamine + NADPH + H(+)</text>
        <dbReference type="Rhea" id="RHEA:12248"/>
        <dbReference type="ChEBI" id="CHEBI:15378"/>
        <dbReference type="ChEBI" id="CHEBI:57783"/>
        <dbReference type="ChEBI" id="CHEBI:58349"/>
        <dbReference type="ChEBI" id="CHEBI:68483"/>
        <dbReference type="ChEBI" id="CHEBI:70757"/>
        <dbReference type="EC" id="1.3.1.98"/>
    </reaction>
</comment>
<keyword evidence="9 20" id="KW-0132">Cell division</keyword>
<feature type="active site" evidence="20">
    <location>
        <position position="331"/>
    </location>
</feature>
<dbReference type="Pfam" id="PF02873">
    <property type="entry name" value="MurB_C"/>
    <property type="match status" value="1"/>
</dbReference>
<evidence type="ECO:0000256" key="4">
    <source>
        <dbReference type="ARBA" id="ARBA00004752"/>
    </source>
</evidence>
<keyword evidence="13 20" id="KW-0133">Cell shape</keyword>
<dbReference type="EMBL" id="JAZHOG010000002">
    <property type="protein sequence ID" value="MEJ8566639.1"/>
    <property type="molecule type" value="Genomic_DNA"/>
</dbReference>
<comment type="cofactor">
    <cofactor evidence="1 20">
        <name>FAD</name>
        <dbReference type="ChEBI" id="CHEBI:57692"/>
    </cofactor>
</comment>
<dbReference type="InterPro" id="IPR003170">
    <property type="entry name" value="MurB"/>
</dbReference>